<dbReference type="AlphaFoldDB" id="A0A644ZAP5"/>
<keyword evidence="6 7" id="KW-0472">Membrane</keyword>
<dbReference type="PANTHER" id="PTHR30625">
    <property type="entry name" value="PROTEIN TOLQ"/>
    <property type="match status" value="1"/>
</dbReference>
<sequence length="183" mass="20540">MDLFAGIKTFIFMLSSCVLYPVLLLLAALSVWIFFECGRALADWVRRRRLDADHLSGPVAAYRKLLEELLHHDSSEAAVQNLLRKQIQRRNAMLDKFRIAARIGPALGLMGTLVPMGTALASLGQGDLSVMTSELVVAYTTTVVGLLIGCMAYLIYTIRHRFAESDIREMEYPTEKLFHEIHA</sequence>
<protein>
    <recommendedName>
        <fullName evidence="8">MotA/TolQ/ExbB proton channel domain-containing protein</fullName>
    </recommendedName>
</protein>
<evidence type="ECO:0000256" key="5">
    <source>
        <dbReference type="ARBA" id="ARBA00022989"/>
    </source>
</evidence>
<feature type="transmembrane region" description="Helical" evidence="7">
    <location>
        <begin position="12"/>
        <end position="35"/>
    </location>
</feature>
<dbReference type="GO" id="GO:0005886">
    <property type="term" value="C:plasma membrane"/>
    <property type="evidence" value="ECO:0007669"/>
    <property type="project" value="UniProtKB-SubCell"/>
</dbReference>
<evidence type="ECO:0000256" key="1">
    <source>
        <dbReference type="ARBA" id="ARBA00004651"/>
    </source>
</evidence>
<dbReference type="PANTHER" id="PTHR30625:SF3">
    <property type="entry name" value="TOL-PAL SYSTEM PROTEIN TOLQ"/>
    <property type="match status" value="1"/>
</dbReference>
<keyword evidence="3" id="KW-1003">Cell membrane</keyword>
<evidence type="ECO:0000256" key="6">
    <source>
        <dbReference type="ARBA" id="ARBA00023136"/>
    </source>
</evidence>
<evidence type="ECO:0000256" key="4">
    <source>
        <dbReference type="ARBA" id="ARBA00022692"/>
    </source>
</evidence>
<feature type="transmembrane region" description="Helical" evidence="7">
    <location>
        <begin position="136"/>
        <end position="158"/>
    </location>
</feature>
<proteinExistence type="inferred from homology"/>
<reference evidence="9" key="1">
    <citation type="submission" date="2019-08" db="EMBL/GenBank/DDBJ databases">
        <authorList>
            <person name="Kucharzyk K."/>
            <person name="Murdoch R.W."/>
            <person name="Higgins S."/>
            <person name="Loffler F."/>
        </authorList>
    </citation>
    <scope>NUCLEOTIDE SEQUENCE</scope>
</reference>
<accession>A0A644ZAP5</accession>
<gene>
    <name evidence="9" type="ORF">SDC9_84597</name>
</gene>
<dbReference type="EMBL" id="VSSQ01008129">
    <property type="protein sequence ID" value="MPM37975.1"/>
    <property type="molecule type" value="Genomic_DNA"/>
</dbReference>
<feature type="transmembrane region" description="Helical" evidence="7">
    <location>
        <begin position="99"/>
        <end position="124"/>
    </location>
</feature>
<name>A0A644ZAP5_9ZZZZ</name>
<keyword evidence="4 7" id="KW-0812">Transmembrane</keyword>
<comment type="similarity">
    <text evidence="2">Belongs to the ExbB/TolQ family.</text>
</comment>
<dbReference type="InterPro" id="IPR050790">
    <property type="entry name" value="ExbB/TolQ_transport"/>
</dbReference>
<organism evidence="9">
    <name type="scientific">bioreactor metagenome</name>
    <dbReference type="NCBI Taxonomy" id="1076179"/>
    <lineage>
        <taxon>unclassified sequences</taxon>
        <taxon>metagenomes</taxon>
        <taxon>ecological metagenomes</taxon>
    </lineage>
</organism>
<evidence type="ECO:0000256" key="3">
    <source>
        <dbReference type="ARBA" id="ARBA00022475"/>
    </source>
</evidence>
<feature type="domain" description="MotA/TolQ/ExbB proton channel" evidence="8">
    <location>
        <begin position="67"/>
        <end position="171"/>
    </location>
</feature>
<dbReference type="InterPro" id="IPR002898">
    <property type="entry name" value="MotA_ExbB_proton_chnl"/>
</dbReference>
<evidence type="ECO:0000256" key="7">
    <source>
        <dbReference type="SAM" id="Phobius"/>
    </source>
</evidence>
<comment type="subcellular location">
    <subcellularLocation>
        <location evidence="1">Cell membrane</location>
        <topology evidence="1">Multi-pass membrane protein</topology>
    </subcellularLocation>
</comment>
<evidence type="ECO:0000256" key="2">
    <source>
        <dbReference type="ARBA" id="ARBA00010442"/>
    </source>
</evidence>
<evidence type="ECO:0000259" key="8">
    <source>
        <dbReference type="Pfam" id="PF01618"/>
    </source>
</evidence>
<keyword evidence="5 7" id="KW-1133">Transmembrane helix</keyword>
<dbReference type="Pfam" id="PF01618">
    <property type="entry name" value="MotA_ExbB"/>
    <property type="match status" value="1"/>
</dbReference>
<evidence type="ECO:0000313" key="9">
    <source>
        <dbReference type="EMBL" id="MPM37975.1"/>
    </source>
</evidence>
<dbReference type="GO" id="GO:0017038">
    <property type="term" value="P:protein import"/>
    <property type="evidence" value="ECO:0007669"/>
    <property type="project" value="TreeGrafter"/>
</dbReference>
<comment type="caution">
    <text evidence="9">The sequence shown here is derived from an EMBL/GenBank/DDBJ whole genome shotgun (WGS) entry which is preliminary data.</text>
</comment>